<dbReference type="EMBL" id="JAPXFL010000010">
    <property type="protein sequence ID" value="KAK9500751.1"/>
    <property type="molecule type" value="Genomic_DNA"/>
</dbReference>
<dbReference type="GO" id="GO:0016887">
    <property type="term" value="F:ATP hydrolysis activity"/>
    <property type="evidence" value="ECO:0007669"/>
    <property type="project" value="InterPro"/>
</dbReference>
<feature type="region of interest" description="Disordered" evidence="1">
    <location>
        <begin position="319"/>
        <end position="340"/>
    </location>
</feature>
<evidence type="ECO:0000313" key="4">
    <source>
        <dbReference type="Proteomes" id="UP001461498"/>
    </source>
</evidence>
<dbReference type="InterPro" id="IPR052267">
    <property type="entry name" value="N-DRC_Component"/>
</dbReference>
<dbReference type="InterPro" id="IPR003959">
    <property type="entry name" value="ATPase_AAA_core"/>
</dbReference>
<reference evidence="3 4" key="1">
    <citation type="submission" date="2022-12" db="EMBL/GenBank/DDBJ databases">
        <title>Chromosome-level genome assembly of true bugs.</title>
        <authorList>
            <person name="Ma L."/>
            <person name="Li H."/>
        </authorList>
    </citation>
    <scope>NUCLEOTIDE SEQUENCE [LARGE SCALE GENOMIC DNA]</scope>
    <source>
        <strain evidence="3">Lab_2022b</strain>
    </source>
</reference>
<protein>
    <recommendedName>
        <fullName evidence="2">ATPase AAA-type core domain-containing protein</fullName>
    </recommendedName>
</protein>
<proteinExistence type="predicted"/>
<organism evidence="3 4">
    <name type="scientific">Rhynocoris fuscipes</name>
    <dbReference type="NCBI Taxonomy" id="488301"/>
    <lineage>
        <taxon>Eukaryota</taxon>
        <taxon>Metazoa</taxon>
        <taxon>Ecdysozoa</taxon>
        <taxon>Arthropoda</taxon>
        <taxon>Hexapoda</taxon>
        <taxon>Insecta</taxon>
        <taxon>Pterygota</taxon>
        <taxon>Neoptera</taxon>
        <taxon>Paraneoptera</taxon>
        <taxon>Hemiptera</taxon>
        <taxon>Heteroptera</taxon>
        <taxon>Panheteroptera</taxon>
        <taxon>Cimicomorpha</taxon>
        <taxon>Reduviidae</taxon>
        <taxon>Harpactorinae</taxon>
        <taxon>Harpactorini</taxon>
        <taxon>Rhynocoris</taxon>
    </lineage>
</organism>
<evidence type="ECO:0000259" key="2">
    <source>
        <dbReference type="Pfam" id="PF00004"/>
    </source>
</evidence>
<dbReference type="Pfam" id="PF00004">
    <property type="entry name" value="AAA"/>
    <property type="match status" value="1"/>
</dbReference>
<dbReference type="SUPFAM" id="SSF52540">
    <property type="entry name" value="P-loop containing nucleoside triphosphate hydrolases"/>
    <property type="match status" value="1"/>
</dbReference>
<name>A0AAW1CPC0_9HEMI</name>
<feature type="compositionally biased region" description="Basic residues" evidence="1">
    <location>
        <begin position="319"/>
        <end position="335"/>
    </location>
</feature>
<evidence type="ECO:0000313" key="3">
    <source>
        <dbReference type="EMBL" id="KAK9500751.1"/>
    </source>
</evidence>
<keyword evidence="4" id="KW-1185">Reference proteome</keyword>
<feature type="region of interest" description="Disordered" evidence="1">
    <location>
        <begin position="656"/>
        <end position="684"/>
    </location>
</feature>
<comment type="caution">
    <text evidence="3">The sequence shown here is derived from an EMBL/GenBank/DDBJ whole genome shotgun (WGS) entry which is preliminary data.</text>
</comment>
<evidence type="ECO:0000256" key="1">
    <source>
        <dbReference type="SAM" id="MobiDB-lite"/>
    </source>
</evidence>
<dbReference type="Gene3D" id="1.10.8.60">
    <property type="match status" value="1"/>
</dbReference>
<dbReference type="GO" id="GO:0005524">
    <property type="term" value="F:ATP binding"/>
    <property type="evidence" value="ECO:0007669"/>
    <property type="project" value="InterPro"/>
</dbReference>
<sequence>MMNLRYIPVSDEEKLRAALIIQRHWARYKQKREAKFRITQKRLLYDVYTPSYRDLSHEKALEEVKESRRNRQIESLKALQDAAFVYKLRMERKKDLIQCDLEIELMDYIRNWYETTKQLDQPKLPEWPEEKEYSPTFNYFGLPKKIPSEVYAEEVEIHDVVNVFYGHWFKPLMGSEVITACHWVPPELWVHIKKVLDDLKNSKKKGDKDKSKGKEKEKARQAKLKKEAENQKKLAERKQIGYIPKDSAFLYDMIPASREAWIKYCHKSVTKYNRAQTEDKWLLESKIANDVHRDTRILADKQIRENLILLEMAIKKDKGKKKVKPPMEKKKKTPKPPKTPFDMTGDLESWQLFELMAKKMLIKTYTRTFFKNLIGEYSFNNYELRNIYFEDPPASIGDIYEVIKEYCVFPFANPTIRRTTKLIQSVLFLGPKFYTVPIINAICTETGSLMFNINTLDVADKFEDKKMLIHLLTKVPALFEPAVIYIEDIEKAFWKKVPEEDKEKNPRFIGPLLKKIISAIKQESRVLFLATSEKPWDAKKAKMMKLFTKIIPIPDLDYFTLSSYWRDKLFQQHSVQRQFDFTNLASISKGIKLEDIKGAIDVVMKPERICKLYVKPLKYEELEPFLPAPQADKSYWDWCKKNVPIFKKRTAMLRKEAKERREKEERERKMKKQLEKEKKRGKHK</sequence>
<dbReference type="Proteomes" id="UP001461498">
    <property type="component" value="Unassembled WGS sequence"/>
</dbReference>
<feature type="compositionally biased region" description="Basic and acidic residues" evidence="1">
    <location>
        <begin position="656"/>
        <end position="678"/>
    </location>
</feature>
<gene>
    <name evidence="3" type="ORF">O3M35_001951</name>
</gene>
<accession>A0AAW1CPC0</accession>
<dbReference type="PANTHER" id="PTHR14690:SF9">
    <property type="entry name" value="GH08353P"/>
    <property type="match status" value="1"/>
</dbReference>
<dbReference type="PANTHER" id="PTHR14690">
    <property type="entry name" value="IQ MOTIF CONTAINING WITH AAA DOMAIN 1"/>
    <property type="match status" value="1"/>
</dbReference>
<dbReference type="InterPro" id="IPR027417">
    <property type="entry name" value="P-loop_NTPase"/>
</dbReference>
<dbReference type="Gene3D" id="3.40.50.300">
    <property type="entry name" value="P-loop containing nucleotide triphosphate hydrolases"/>
    <property type="match status" value="1"/>
</dbReference>
<feature type="region of interest" description="Disordered" evidence="1">
    <location>
        <begin position="202"/>
        <end position="231"/>
    </location>
</feature>
<feature type="domain" description="ATPase AAA-type core" evidence="2">
    <location>
        <begin position="438"/>
        <end position="554"/>
    </location>
</feature>
<dbReference type="AlphaFoldDB" id="A0AAW1CPC0"/>